<evidence type="ECO:0000256" key="6">
    <source>
        <dbReference type="RuleBase" id="RU003512"/>
    </source>
</evidence>
<dbReference type="AlphaFoldDB" id="A0A5S9PEM0"/>
<keyword evidence="10" id="KW-0449">Lipoprotein</keyword>
<dbReference type="SUPFAM" id="SSF53807">
    <property type="entry name" value="Helical backbone' metal receptor"/>
    <property type="match status" value="1"/>
</dbReference>
<keyword evidence="5 9" id="KW-0732">Signal</keyword>
<keyword evidence="11" id="KW-1185">Reference proteome</keyword>
<dbReference type="Pfam" id="PF01297">
    <property type="entry name" value="ZnuA"/>
    <property type="match status" value="1"/>
</dbReference>
<sequence length="341" mass="36062">MLTRRPWLAAAFALGLAAPAAAQDATPAAATQIPVVASFSILGDFVKEVGGDRVAVTTLVGPNGDAHVFQPAPADAKKVAGAKVVFVNGLGFEGWIDRLVKASGTKADVVVATKGIEPREMAEEEDGHEAAHDHDKAHDHDHDHDKHAEGKAQDHDHAHDHAHDHGGIDPHAWQSVGNAKRYVANVRDALIAADPAGQATYEANAAAYTAKLEALDAEVKAAVAKIPADKRRIITSHDAFGYFGAAYGIEFVAPQGVSTEAEASAKDVARIIRQIKTEKIPAVFVENISDPRLVKRISEETGAKIGGELYSDALSDDKGPASTYIDMMNNNVRELSSALSS</sequence>
<dbReference type="PANTHER" id="PTHR42953:SF1">
    <property type="entry name" value="METAL-BINDING PROTEIN HI_0362-RELATED"/>
    <property type="match status" value="1"/>
</dbReference>
<dbReference type="GO" id="GO:0007155">
    <property type="term" value="P:cell adhesion"/>
    <property type="evidence" value="ECO:0007669"/>
    <property type="project" value="InterPro"/>
</dbReference>
<feature type="signal peptide" evidence="9">
    <location>
        <begin position="1"/>
        <end position="22"/>
    </location>
</feature>
<dbReference type="Gene3D" id="3.40.50.1980">
    <property type="entry name" value="Nitrogenase molybdenum iron protein domain"/>
    <property type="match status" value="3"/>
</dbReference>
<name>A0A5S9PEM0_9HYPH</name>
<keyword evidence="7" id="KW-0175">Coiled coil</keyword>
<evidence type="ECO:0000256" key="1">
    <source>
        <dbReference type="ARBA" id="ARBA00004196"/>
    </source>
</evidence>
<evidence type="ECO:0000256" key="4">
    <source>
        <dbReference type="ARBA" id="ARBA00022723"/>
    </source>
</evidence>
<dbReference type="EMBL" id="CACSAS010000001">
    <property type="protein sequence ID" value="CAA0102415.1"/>
    <property type="molecule type" value="Genomic_DNA"/>
</dbReference>
<evidence type="ECO:0000313" key="11">
    <source>
        <dbReference type="Proteomes" id="UP000433050"/>
    </source>
</evidence>
<keyword evidence="4" id="KW-0479">Metal-binding</keyword>
<dbReference type="PANTHER" id="PTHR42953">
    <property type="entry name" value="HIGH-AFFINITY ZINC UPTAKE SYSTEM PROTEIN ZNUA-RELATED"/>
    <property type="match status" value="1"/>
</dbReference>
<evidence type="ECO:0000256" key="8">
    <source>
        <dbReference type="SAM" id="MobiDB-lite"/>
    </source>
</evidence>
<dbReference type="InterPro" id="IPR006311">
    <property type="entry name" value="TAT_signal"/>
</dbReference>
<dbReference type="GO" id="GO:0030001">
    <property type="term" value="P:metal ion transport"/>
    <property type="evidence" value="ECO:0007669"/>
    <property type="project" value="InterPro"/>
</dbReference>
<dbReference type="Proteomes" id="UP000433050">
    <property type="component" value="Unassembled WGS sequence"/>
</dbReference>
<evidence type="ECO:0000256" key="5">
    <source>
        <dbReference type="ARBA" id="ARBA00022729"/>
    </source>
</evidence>
<evidence type="ECO:0000256" key="2">
    <source>
        <dbReference type="ARBA" id="ARBA00011028"/>
    </source>
</evidence>
<evidence type="ECO:0000256" key="7">
    <source>
        <dbReference type="SAM" id="Coils"/>
    </source>
</evidence>
<feature type="compositionally biased region" description="Basic and acidic residues" evidence="8">
    <location>
        <begin position="128"/>
        <end position="168"/>
    </location>
</feature>
<dbReference type="InterPro" id="IPR006128">
    <property type="entry name" value="Lipoprotein_PsaA-like"/>
</dbReference>
<dbReference type="PRINTS" id="PR00690">
    <property type="entry name" value="ADHESNFAMILY"/>
</dbReference>
<dbReference type="InterPro" id="IPR006127">
    <property type="entry name" value="ZnuA-like"/>
</dbReference>
<dbReference type="GO" id="GO:0030313">
    <property type="term" value="C:cell envelope"/>
    <property type="evidence" value="ECO:0007669"/>
    <property type="project" value="UniProtKB-SubCell"/>
</dbReference>
<evidence type="ECO:0000313" key="10">
    <source>
        <dbReference type="EMBL" id="CAA0102415.1"/>
    </source>
</evidence>
<dbReference type="GO" id="GO:0046872">
    <property type="term" value="F:metal ion binding"/>
    <property type="evidence" value="ECO:0007669"/>
    <property type="project" value="UniProtKB-KW"/>
</dbReference>
<feature type="coiled-coil region" evidence="7">
    <location>
        <begin position="198"/>
        <end position="225"/>
    </location>
</feature>
<gene>
    <name evidence="10" type="primary">mntA</name>
    <name evidence="10" type="ORF">STARVERO_02884</name>
</gene>
<proteinExistence type="inferred from homology"/>
<comment type="similarity">
    <text evidence="2 6">Belongs to the bacterial solute-binding protein 9 family.</text>
</comment>
<feature type="region of interest" description="Disordered" evidence="8">
    <location>
        <begin position="117"/>
        <end position="173"/>
    </location>
</feature>
<accession>A0A5S9PEM0</accession>
<reference evidence="10 11" key="1">
    <citation type="submission" date="2019-12" db="EMBL/GenBank/DDBJ databases">
        <authorList>
            <person name="Reyes-Prieto M."/>
        </authorList>
    </citation>
    <scope>NUCLEOTIDE SEQUENCE [LARGE SCALE GENOMIC DNA]</scope>
    <source>
        <strain evidence="10">HF14-78462</strain>
    </source>
</reference>
<dbReference type="CDD" id="cd01137">
    <property type="entry name" value="PsaA"/>
    <property type="match status" value="1"/>
</dbReference>
<dbReference type="PRINTS" id="PR00691">
    <property type="entry name" value="ADHESINB"/>
</dbReference>
<keyword evidence="3 6" id="KW-0813">Transport</keyword>
<evidence type="ECO:0000256" key="3">
    <source>
        <dbReference type="ARBA" id="ARBA00022448"/>
    </source>
</evidence>
<organism evidence="10 11">
    <name type="scientific">Starkeya nomas</name>
    <dbReference type="NCBI Taxonomy" id="2666134"/>
    <lineage>
        <taxon>Bacteria</taxon>
        <taxon>Pseudomonadati</taxon>
        <taxon>Pseudomonadota</taxon>
        <taxon>Alphaproteobacteria</taxon>
        <taxon>Hyphomicrobiales</taxon>
        <taxon>Xanthobacteraceae</taxon>
        <taxon>Starkeya</taxon>
    </lineage>
</organism>
<dbReference type="InterPro" id="IPR050492">
    <property type="entry name" value="Bact_metal-bind_prot9"/>
</dbReference>
<dbReference type="RefSeq" id="WP_159599611.1">
    <property type="nucleotide sequence ID" value="NZ_CACSAS010000001.1"/>
</dbReference>
<dbReference type="InterPro" id="IPR006129">
    <property type="entry name" value="AdhesinB"/>
</dbReference>
<dbReference type="PROSITE" id="PS51318">
    <property type="entry name" value="TAT"/>
    <property type="match status" value="1"/>
</dbReference>
<protein>
    <submittedName>
        <fullName evidence="10">Manganese-binding lipoprotein MntA</fullName>
    </submittedName>
</protein>
<feature type="chain" id="PRO_5024900030" evidence="9">
    <location>
        <begin position="23"/>
        <end position="341"/>
    </location>
</feature>
<comment type="subcellular location">
    <subcellularLocation>
        <location evidence="1">Cell envelope</location>
    </subcellularLocation>
</comment>
<evidence type="ECO:0000256" key="9">
    <source>
        <dbReference type="SAM" id="SignalP"/>
    </source>
</evidence>